<sequence length="137" mass="14795">MDVVLYTDGSRGKDGAIGYGYAVYQDGRTQTRGFGRLRIAEVFDAEAEGVRHGLRAALRGRMPPSSRDALLEAREAAALRAVSFEWIPGHEGIPGNEHADQLAKQGSKQDPPVPAPRPTAAGVRRIAKRRAEKAFSA</sequence>
<proteinExistence type="predicted"/>
<name>A0A8H6NVF0_9PEZI</name>
<gene>
    <name evidence="3" type="ORF">CMUS01_02357</name>
</gene>
<dbReference type="GO" id="GO:0004523">
    <property type="term" value="F:RNA-DNA hybrid ribonuclease activity"/>
    <property type="evidence" value="ECO:0007669"/>
    <property type="project" value="InterPro"/>
</dbReference>
<dbReference type="AlphaFoldDB" id="A0A8H6NVF0"/>
<keyword evidence="4" id="KW-1185">Reference proteome</keyword>
<evidence type="ECO:0000313" key="4">
    <source>
        <dbReference type="Proteomes" id="UP000639643"/>
    </source>
</evidence>
<dbReference type="Pfam" id="PF00075">
    <property type="entry name" value="RNase_H"/>
    <property type="match status" value="1"/>
</dbReference>
<dbReference type="Gene3D" id="3.30.420.10">
    <property type="entry name" value="Ribonuclease H-like superfamily/Ribonuclease H"/>
    <property type="match status" value="1"/>
</dbReference>
<protein>
    <submittedName>
        <fullName evidence="3">Reverse transcriptase domain protein</fullName>
    </submittedName>
</protein>
<dbReference type="InterPro" id="IPR012337">
    <property type="entry name" value="RNaseH-like_sf"/>
</dbReference>
<reference evidence="3" key="1">
    <citation type="journal article" date="2020" name="Phytopathology">
        <title>Genome Sequence Resources of Colletotrichum truncatum, C. plurivorum, C. musicola, and C. sojae: Four Species Pathogenic to Soybean (Glycine max).</title>
        <authorList>
            <person name="Rogerio F."/>
            <person name="Boufleur T.R."/>
            <person name="Ciampi-Guillardi M."/>
            <person name="Sukno S.A."/>
            <person name="Thon M.R."/>
            <person name="Massola Junior N.S."/>
            <person name="Baroncelli R."/>
        </authorList>
    </citation>
    <scope>NUCLEOTIDE SEQUENCE</scope>
    <source>
        <strain evidence="3">LFN0074</strain>
    </source>
</reference>
<feature type="domain" description="RNase H type-1" evidence="2">
    <location>
        <begin position="1"/>
        <end position="108"/>
    </location>
</feature>
<dbReference type="SUPFAM" id="SSF53098">
    <property type="entry name" value="Ribonuclease H-like"/>
    <property type="match status" value="1"/>
</dbReference>
<dbReference type="Proteomes" id="UP000639643">
    <property type="component" value="Unassembled WGS sequence"/>
</dbReference>
<dbReference type="OrthoDB" id="5077812at2759"/>
<keyword evidence="3" id="KW-0808">Transferase</keyword>
<evidence type="ECO:0000313" key="3">
    <source>
        <dbReference type="EMBL" id="KAF6843144.1"/>
    </source>
</evidence>
<dbReference type="GO" id="GO:0003676">
    <property type="term" value="F:nucleic acid binding"/>
    <property type="evidence" value="ECO:0007669"/>
    <property type="project" value="InterPro"/>
</dbReference>
<feature type="region of interest" description="Disordered" evidence="1">
    <location>
        <begin position="89"/>
        <end position="124"/>
    </location>
</feature>
<comment type="caution">
    <text evidence="3">The sequence shown here is derived from an EMBL/GenBank/DDBJ whole genome shotgun (WGS) entry which is preliminary data.</text>
</comment>
<dbReference type="CDD" id="cd09276">
    <property type="entry name" value="Rnase_HI_RT_non_LTR"/>
    <property type="match status" value="1"/>
</dbReference>
<dbReference type="InterPro" id="IPR002156">
    <property type="entry name" value="RNaseH_domain"/>
</dbReference>
<accession>A0A8H6NVF0</accession>
<evidence type="ECO:0000256" key="1">
    <source>
        <dbReference type="SAM" id="MobiDB-lite"/>
    </source>
</evidence>
<dbReference type="InterPro" id="IPR036397">
    <property type="entry name" value="RNaseH_sf"/>
</dbReference>
<keyword evidence="3" id="KW-0695">RNA-directed DNA polymerase</keyword>
<organism evidence="3 4">
    <name type="scientific">Colletotrichum musicola</name>
    <dbReference type="NCBI Taxonomy" id="2175873"/>
    <lineage>
        <taxon>Eukaryota</taxon>
        <taxon>Fungi</taxon>
        <taxon>Dikarya</taxon>
        <taxon>Ascomycota</taxon>
        <taxon>Pezizomycotina</taxon>
        <taxon>Sordariomycetes</taxon>
        <taxon>Hypocreomycetidae</taxon>
        <taxon>Glomerellales</taxon>
        <taxon>Glomerellaceae</taxon>
        <taxon>Colletotrichum</taxon>
        <taxon>Colletotrichum orchidearum species complex</taxon>
    </lineage>
</organism>
<dbReference type="PROSITE" id="PS50879">
    <property type="entry name" value="RNASE_H_1"/>
    <property type="match status" value="1"/>
</dbReference>
<keyword evidence="3" id="KW-0548">Nucleotidyltransferase</keyword>
<dbReference type="EMBL" id="WIGM01000049">
    <property type="protein sequence ID" value="KAF6843144.1"/>
    <property type="molecule type" value="Genomic_DNA"/>
</dbReference>
<dbReference type="GO" id="GO:0003964">
    <property type="term" value="F:RNA-directed DNA polymerase activity"/>
    <property type="evidence" value="ECO:0007669"/>
    <property type="project" value="UniProtKB-KW"/>
</dbReference>
<evidence type="ECO:0000259" key="2">
    <source>
        <dbReference type="PROSITE" id="PS50879"/>
    </source>
</evidence>